<evidence type="ECO:0000313" key="1">
    <source>
        <dbReference type="EMBL" id="KAJ2755970.1"/>
    </source>
</evidence>
<gene>
    <name evidence="1" type="ORF">GGI19_001210</name>
</gene>
<organism evidence="1 2">
    <name type="scientific">Coemansia pectinata</name>
    <dbReference type="NCBI Taxonomy" id="1052879"/>
    <lineage>
        <taxon>Eukaryota</taxon>
        <taxon>Fungi</taxon>
        <taxon>Fungi incertae sedis</taxon>
        <taxon>Zoopagomycota</taxon>
        <taxon>Kickxellomycotina</taxon>
        <taxon>Kickxellomycetes</taxon>
        <taxon>Kickxellales</taxon>
        <taxon>Kickxellaceae</taxon>
        <taxon>Coemansia</taxon>
    </lineage>
</organism>
<evidence type="ECO:0000313" key="2">
    <source>
        <dbReference type="Proteomes" id="UP001140011"/>
    </source>
</evidence>
<reference evidence="1" key="1">
    <citation type="submission" date="2022-07" db="EMBL/GenBank/DDBJ databases">
        <title>Phylogenomic reconstructions and comparative analyses of Kickxellomycotina fungi.</title>
        <authorList>
            <person name="Reynolds N.K."/>
            <person name="Stajich J.E."/>
            <person name="Barry K."/>
            <person name="Grigoriev I.V."/>
            <person name="Crous P."/>
            <person name="Smith M.E."/>
        </authorList>
    </citation>
    <scope>NUCLEOTIDE SEQUENCE</scope>
    <source>
        <strain evidence="1">BCRC 34297</strain>
    </source>
</reference>
<protein>
    <submittedName>
        <fullName evidence="1">Uncharacterized protein</fullName>
    </submittedName>
</protein>
<dbReference type="AlphaFoldDB" id="A0A9W8H3Y4"/>
<dbReference type="EMBL" id="JANBUH010000040">
    <property type="protein sequence ID" value="KAJ2755970.1"/>
    <property type="molecule type" value="Genomic_DNA"/>
</dbReference>
<dbReference type="OrthoDB" id="445007at2759"/>
<name>A0A9W8H3Y4_9FUNG</name>
<proteinExistence type="predicted"/>
<keyword evidence="2" id="KW-1185">Reference proteome</keyword>
<sequence length="213" mass="23447">MSTTKTPEQRVATVFELLENSSQKGHIGGKMTRLDHALRAAQLANNDGADEETTLATLLVNIGHLIPAMEQPIISHFHYDTLDRLVDVAGNASVIDHGRVGGEYLRNLGFSDKTCELIESNVLAKRYLTTIDPDYLEPADIPAGTPGASPHYSSLLSSTDMSEFEKDSLFKQKVQLAKWDAAATKATDIKPPALNTYRDMAIRNLLLSMKMLY</sequence>
<dbReference type="InterPro" id="IPR052567">
    <property type="entry name" value="OP_Dioxygenase"/>
</dbReference>
<dbReference type="PANTHER" id="PTHR40202:SF1">
    <property type="entry name" value="HD DOMAIN-CONTAINING PROTEIN"/>
    <property type="match status" value="1"/>
</dbReference>
<dbReference type="Gene3D" id="1.10.3210.10">
    <property type="entry name" value="Hypothetical protein af1432"/>
    <property type="match status" value="1"/>
</dbReference>
<dbReference type="Proteomes" id="UP001140011">
    <property type="component" value="Unassembled WGS sequence"/>
</dbReference>
<comment type="caution">
    <text evidence="1">The sequence shown here is derived from an EMBL/GenBank/DDBJ whole genome shotgun (WGS) entry which is preliminary data.</text>
</comment>
<accession>A0A9W8H3Y4</accession>
<dbReference type="PANTHER" id="PTHR40202">
    <property type="match status" value="1"/>
</dbReference>